<dbReference type="InterPro" id="IPR041658">
    <property type="entry name" value="AAA_lid_11"/>
</dbReference>
<dbReference type="Pfam" id="PF18198">
    <property type="entry name" value="AAA_lid_11"/>
    <property type="match status" value="2"/>
</dbReference>
<dbReference type="GO" id="GO:0045505">
    <property type="term" value="F:dynein intermediate chain binding"/>
    <property type="evidence" value="ECO:0007669"/>
    <property type="project" value="InterPro"/>
</dbReference>
<dbReference type="GO" id="GO:0030286">
    <property type="term" value="C:dynein complex"/>
    <property type="evidence" value="ECO:0007669"/>
    <property type="project" value="InterPro"/>
</dbReference>
<proteinExistence type="predicted"/>
<name>A0A0L7KU78_OPEBR</name>
<dbReference type="PANTHER" id="PTHR22878:SF68">
    <property type="entry name" value="DYNEIN HEAVY CHAIN 6, AXONEMAL-LIKE"/>
    <property type="match status" value="1"/>
</dbReference>
<keyword evidence="3" id="KW-1185">Reference proteome</keyword>
<dbReference type="AlphaFoldDB" id="A0A0L7KU78"/>
<evidence type="ECO:0000313" key="2">
    <source>
        <dbReference type="EMBL" id="KOB66650.1"/>
    </source>
</evidence>
<dbReference type="STRING" id="104452.A0A0L7KU78"/>
<reference evidence="2 3" key="1">
    <citation type="journal article" date="2015" name="Genome Biol. Evol.">
        <title>The genome of winter moth (Operophtera brumata) provides a genomic perspective on sexual dimorphism and phenology.</title>
        <authorList>
            <person name="Derks M.F."/>
            <person name="Smit S."/>
            <person name="Salis L."/>
            <person name="Schijlen E."/>
            <person name="Bossers A."/>
            <person name="Mateman C."/>
            <person name="Pijl A.S."/>
            <person name="de Ridder D."/>
            <person name="Groenen M.A."/>
            <person name="Visser M.E."/>
            <person name="Megens H.J."/>
        </authorList>
    </citation>
    <scope>NUCLEOTIDE SEQUENCE [LARGE SCALE GENOMIC DNA]</scope>
    <source>
        <strain evidence="2">WM2013NL</strain>
        <tissue evidence="2">Head and thorax</tissue>
    </source>
</reference>
<feature type="domain" description="Dynein heavy chain AAA lid" evidence="1">
    <location>
        <begin position="92"/>
        <end position="257"/>
    </location>
</feature>
<dbReference type="EMBL" id="JTDY01005770">
    <property type="protein sequence ID" value="KOB66650.1"/>
    <property type="molecule type" value="Genomic_DNA"/>
</dbReference>
<evidence type="ECO:0000259" key="1">
    <source>
        <dbReference type="Pfam" id="PF18198"/>
    </source>
</evidence>
<dbReference type="PANTHER" id="PTHR22878">
    <property type="entry name" value="DYNEIN HEAVY CHAIN 6, AXONEMAL-LIKE-RELATED"/>
    <property type="match status" value="1"/>
</dbReference>
<sequence length="364" mass="41824">MRDGGWVFLANCHLACKWLGALRGLDSPKIHPRFLRIFANINEDRFDEATPKYRRLLYCVSFFHCSLIARKRFRQLGYNVVYSFNDADFEYRRLLYCVSFFHCSLIARKRFCQLGYNVVYSFNDADFEVSDNLLANYLEEYEEVPWDALRYLFAIINYGGHITDDWDKRVLIAYVNQFFCEEAHDVPFYSLESYRDFLDLLPSYERAESVGQHASADVATLAQPHVPRDGSLESYRDFLDLLPSYERAESVGQHASADVATLAQVDDLAAEMILKLPNKIDVETTERMMGPEIVMPMCVSLLQELSYYNVLISSITAGLKIDVETTERMMGPEIVMPMCVSLLQELSYDNVLISSITAGLKVAH</sequence>
<dbReference type="Proteomes" id="UP000037510">
    <property type="component" value="Unassembled WGS sequence"/>
</dbReference>
<feature type="domain" description="Dynein heavy chain AAA lid" evidence="1">
    <location>
        <begin position="54"/>
        <end position="90"/>
    </location>
</feature>
<gene>
    <name evidence="2" type="ORF">OBRU01_20977</name>
</gene>
<comment type="caution">
    <text evidence="2">The sequence shown here is derived from an EMBL/GenBank/DDBJ whole genome shotgun (WGS) entry which is preliminary data.</text>
</comment>
<evidence type="ECO:0000313" key="3">
    <source>
        <dbReference type="Proteomes" id="UP000037510"/>
    </source>
</evidence>
<protein>
    <submittedName>
        <fullName evidence="2">Putative dynein axonemal heavy chain-like protein</fullName>
    </submittedName>
</protein>
<dbReference type="InterPro" id="IPR026983">
    <property type="entry name" value="DHC"/>
</dbReference>
<dbReference type="GO" id="GO:0051959">
    <property type="term" value="F:dynein light intermediate chain binding"/>
    <property type="evidence" value="ECO:0007669"/>
    <property type="project" value="InterPro"/>
</dbReference>
<dbReference type="InterPro" id="IPR042219">
    <property type="entry name" value="AAA_lid_11_sf"/>
</dbReference>
<dbReference type="Gene3D" id="1.10.8.720">
    <property type="entry name" value="Region D6 of dynein motor"/>
    <property type="match status" value="2"/>
</dbReference>
<dbReference type="GO" id="GO:0007018">
    <property type="term" value="P:microtubule-based movement"/>
    <property type="evidence" value="ECO:0007669"/>
    <property type="project" value="InterPro"/>
</dbReference>
<accession>A0A0L7KU78</accession>
<organism evidence="2 3">
    <name type="scientific">Operophtera brumata</name>
    <name type="common">Winter moth</name>
    <name type="synonym">Phalaena brumata</name>
    <dbReference type="NCBI Taxonomy" id="104452"/>
    <lineage>
        <taxon>Eukaryota</taxon>
        <taxon>Metazoa</taxon>
        <taxon>Ecdysozoa</taxon>
        <taxon>Arthropoda</taxon>
        <taxon>Hexapoda</taxon>
        <taxon>Insecta</taxon>
        <taxon>Pterygota</taxon>
        <taxon>Neoptera</taxon>
        <taxon>Endopterygota</taxon>
        <taxon>Lepidoptera</taxon>
        <taxon>Glossata</taxon>
        <taxon>Ditrysia</taxon>
        <taxon>Geometroidea</taxon>
        <taxon>Geometridae</taxon>
        <taxon>Larentiinae</taxon>
        <taxon>Operophtera</taxon>
    </lineage>
</organism>